<evidence type="ECO:0000256" key="1">
    <source>
        <dbReference type="ARBA" id="ARBA00022512"/>
    </source>
</evidence>
<accession>D0BLA1</accession>
<evidence type="ECO:0000313" key="7">
    <source>
        <dbReference type="EMBL" id="EEW93854.2"/>
    </source>
</evidence>
<dbReference type="InterPro" id="IPR019931">
    <property type="entry name" value="LPXTG_anchor"/>
</dbReference>
<dbReference type="eggNOG" id="COG1196">
    <property type="taxonomic scope" value="Bacteria"/>
</dbReference>
<comment type="caution">
    <text evidence="7">The sequence shown here is derived from an EMBL/GenBank/DDBJ whole genome shotgun (WGS) entry which is preliminary data.</text>
</comment>
<dbReference type="PROSITE" id="PS50847">
    <property type="entry name" value="GRAM_POS_ANCHORING"/>
    <property type="match status" value="1"/>
</dbReference>
<dbReference type="NCBIfam" id="TIGR01167">
    <property type="entry name" value="LPXTG_anchor"/>
    <property type="match status" value="1"/>
</dbReference>
<evidence type="ECO:0000259" key="6">
    <source>
        <dbReference type="PROSITE" id="PS50847"/>
    </source>
</evidence>
<dbReference type="AlphaFoldDB" id="D0BLA1"/>
<evidence type="ECO:0000256" key="4">
    <source>
        <dbReference type="ARBA" id="ARBA00023088"/>
    </source>
</evidence>
<keyword evidence="2" id="KW-0964">Secreted</keyword>
<gene>
    <name evidence="7" type="ORF">HMPREF0446_00736</name>
</gene>
<dbReference type="Pfam" id="PF00746">
    <property type="entry name" value="Gram_pos_anchor"/>
    <property type="match status" value="1"/>
</dbReference>
<feature type="compositionally biased region" description="Polar residues" evidence="5">
    <location>
        <begin position="327"/>
        <end position="364"/>
    </location>
</feature>
<dbReference type="STRING" id="626369.HMPREF0446_00736"/>
<evidence type="ECO:0000256" key="2">
    <source>
        <dbReference type="ARBA" id="ARBA00022525"/>
    </source>
</evidence>
<feature type="compositionally biased region" description="Basic and acidic residues" evidence="5">
    <location>
        <begin position="309"/>
        <end position="323"/>
    </location>
</feature>
<keyword evidence="4" id="KW-0572">Peptidoglycan-anchor</keyword>
<evidence type="ECO:0000256" key="5">
    <source>
        <dbReference type="SAM" id="MobiDB-lite"/>
    </source>
</evidence>
<proteinExistence type="predicted"/>
<feature type="domain" description="Gram-positive cocci surface proteins LPxTG" evidence="6">
    <location>
        <begin position="361"/>
        <end position="396"/>
    </location>
</feature>
<dbReference type="RefSeq" id="WP_020991293.1">
    <property type="nucleotide sequence ID" value="NZ_KI391971.1"/>
</dbReference>
<dbReference type="InterPro" id="IPR059115">
    <property type="entry name" value="Rib"/>
</dbReference>
<reference evidence="7" key="1">
    <citation type="submission" date="2009-09" db="EMBL/GenBank/DDBJ databases">
        <authorList>
            <consortium name="The Broad Institute Genome Sequencing Platform"/>
            <person name="Ward D."/>
            <person name="Feldgarden M."/>
            <person name="Earl A."/>
            <person name="Young S.K."/>
            <person name="Zeng Q."/>
            <person name="Koehrsen M."/>
            <person name="Alvarado L."/>
            <person name="Berlin A."/>
            <person name="Bochicchio J."/>
            <person name="Borenstein D."/>
            <person name="Chapman S.B."/>
            <person name="Chen Z."/>
            <person name="Engels R."/>
            <person name="Freedman E."/>
            <person name="Gellesch M."/>
            <person name="Goldberg J."/>
            <person name="Griggs A."/>
            <person name="Gujja S."/>
            <person name="Heilman E."/>
            <person name="Heiman D."/>
            <person name="Hepburn T."/>
            <person name="Howarth C."/>
            <person name="Jen D."/>
            <person name="Larson L."/>
            <person name="Lewis B."/>
            <person name="Mehta T."/>
            <person name="Park D."/>
            <person name="Pearson M."/>
            <person name="Roberts A."/>
            <person name="Saif S."/>
            <person name="Shea T."/>
            <person name="Shenoy N."/>
            <person name="Sisk P."/>
            <person name="Stolte C."/>
            <person name="Sykes S."/>
            <person name="Thomson T."/>
            <person name="Walk T."/>
            <person name="White J."/>
            <person name="Yandava C."/>
            <person name="Sibley C.D."/>
            <person name="Field T.R."/>
            <person name="Grinwis M."/>
            <person name="Eshaghurshan C.S."/>
            <person name="Surette M.G."/>
            <person name="Haas B."/>
            <person name="Nusbaum C."/>
            <person name="Birren B."/>
        </authorList>
    </citation>
    <scope>NUCLEOTIDE SEQUENCE [LARGE SCALE GENOMIC DNA]</scope>
    <source>
        <strain evidence="7">ATCC 700633</strain>
    </source>
</reference>
<dbReference type="Pfam" id="PF08428">
    <property type="entry name" value="Rib"/>
    <property type="match status" value="1"/>
</dbReference>
<keyword evidence="3" id="KW-0732">Signal</keyword>
<organism evidence="7 8">
    <name type="scientific">Granulicatella elegans ATCC 700633</name>
    <dbReference type="NCBI Taxonomy" id="626369"/>
    <lineage>
        <taxon>Bacteria</taxon>
        <taxon>Bacillati</taxon>
        <taxon>Bacillota</taxon>
        <taxon>Bacilli</taxon>
        <taxon>Lactobacillales</taxon>
        <taxon>Carnobacteriaceae</taxon>
        <taxon>Granulicatella</taxon>
    </lineage>
</organism>
<sequence>MEAIQTAAEAKLAEIDKNTSLSDDEKAAAKAEVAKAAIEAVEAIQKATTQEAVNAAQAKGEAAIKAVNPVGKEKALAAIKVIKDAKLAEIDKNTTLSVEEKAAAKTAVEKAYNEAVEAIQKAATQEAVNDAEAKGEAAIKAVNPFGKKDVNEAKAAVEAAAAEKIASIKANPNLSAEEKAKAIVEVERLKQEALTAIDKARTKAELEKVLRTFLYQLDQKSLVYDRPTFNIEAYIQASITGVVKVEVGKAITQADIIAKLNLPESVTVISVDLPDINTLGRTFAKVTLRLPDGTEVTVFVPVEVVESFKEDKQQNNTQEDSKPKVVPSNNSEQPTVTQTEDVKENPSNTSQESKASNQKVLPNTGTGNEISIFGSVAMTVLASLGLVATSKKKEEE</sequence>
<evidence type="ECO:0000313" key="8">
    <source>
        <dbReference type="Proteomes" id="UP000002939"/>
    </source>
</evidence>
<dbReference type="HOGENOM" id="CLU_695919_0_0_9"/>
<name>D0BLA1_9LACT</name>
<reference evidence="7" key="2">
    <citation type="submission" date="2011-10" db="EMBL/GenBank/DDBJ databases">
        <title>The Genome Sequence of Granulicatella elegans ATCC 700633.</title>
        <authorList>
            <consortium name="The Broad Institute Genome Sequencing Platform"/>
            <consortium name="The Broad Institute Genome Sequencing Center for Infectious Disease"/>
            <person name="Earl A."/>
            <person name="Ward D."/>
            <person name="Feldgarden M."/>
            <person name="Gevers D."/>
            <person name="Sibley C.D."/>
            <person name="Field T.R."/>
            <person name="Grinwis M."/>
            <person name="Eshaghurshan C.S."/>
            <person name="Surette M.G."/>
            <person name="Young S.K."/>
            <person name="Zeng Q."/>
            <person name="Gargeya S."/>
            <person name="Fitzgerald M."/>
            <person name="Haas B."/>
            <person name="Abouelleil A."/>
            <person name="Alvarado L."/>
            <person name="Arachchi H.M."/>
            <person name="Berlin A."/>
            <person name="Brown A."/>
            <person name="Chapman S.B."/>
            <person name="Chen Z."/>
            <person name="Dunbar C."/>
            <person name="Freedman E."/>
            <person name="Gearin G."/>
            <person name="Goldberg J."/>
            <person name="Griggs A."/>
            <person name="Gujja S."/>
            <person name="Heiman D."/>
            <person name="Howarth C."/>
            <person name="Larson L."/>
            <person name="Lui A."/>
            <person name="MacDonald P.J.P."/>
            <person name="Montmayeur A."/>
            <person name="Murphy C."/>
            <person name="Neiman D."/>
            <person name="Pearson M."/>
            <person name="Priest M."/>
            <person name="Roberts A."/>
            <person name="Saif S."/>
            <person name="Shea T."/>
            <person name="Shenoy N."/>
            <person name="Sisk P."/>
            <person name="Stolte C."/>
            <person name="Sykes S."/>
            <person name="Wortman J."/>
            <person name="Nusbaum C."/>
            <person name="Birren B."/>
        </authorList>
    </citation>
    <scope>NUCLEOTIDE SEQUENCE [LARGE SCALE GENOMIC DNA]</scope>
    <source>
        <strain evidence="7">ATCC 700633</strain>
    </source>
</reference>
<protein>
    <submittedName>
        <fullName evidence="7">Rib/alpha/Esp surface antigen</fullName>
    </submittedName>
</protein>
<feature type="region of interest" description="Disordered" evidence="5">
    <location>
        <begin position="309"/>
        <end position="364"/>
    </location>
</feature>
<dbReference type="EMBL" id="ACRF02000011">
    <property type="protein sequence ID" value="EEW93854.2"/>
    <property type="molecule type" value="Genomic_DNA"/>
</dbReference>
<keyword evidence="1" id="KW-0134">Cell wall</keyword>
<dbReference type="Pfam" id="PF07564">
    <property type="entry name" value="DUF1542"/>
    <property type="match status" value="3"/>
</dbReference>
<dbReference type="Proteomes" id="UP000002939">
    <property type="component" value="Unassembled WGS sequence"/>
</dbReference>
<evidence type="ECO:0000256" key="3">
    <source>
        <dbReference type="ARBA" id="ARBA00022729"/>
    </source>
</evidence>
<dbReference type="InterPro" id="IPR011439">
    <property type="entry name" value="DUF1542"/>
</dbReference>
<keyword evidence="8" id="KW-1185">Reference proteome</keyword>